<evidence type="ECO:0000256" key="2">
    <source>
        <dbReference type="ARBA" id="ARBA00010617"/>
    </source>
</evidence>
<evidence type="ECO:0000256" key="4">
    <source>
        <dbReference type="ARBA" id="ARBA00022692"/>
    </source>
</evidence>
<gene>
    <name evidence="14" type="ORF">LITE_LOCUS49959</name>
</gene>
<evidence type="ECO:0000256" key="8">
    <source>
        <dbReference type="ARBA" id="ARBA00023004"/>
    </source>
</evidence>
<protein>
    <recommendedName>
        <fullName evidence="16">Cytochrome P450</fullName>
    </recommendedName>
</protein>
<evidence type="ECO:0000256" key="6">
    <source>
        <dbReference type="ARBA" id="ARBA00022989"/>
    </source>
</evidence>
<sequence length="555" mass="61508">MELLCLSDNLLVLVLALVVTASSLLYLFTTNHVHSTTPKPALLPPEPYGGLPIIGHLHQLLSSKKTLARALADMADSHGPIFTIRLGLLRAVVVSDPETVHECFAGGHLDRALASRPKSSNAECLTYNYAGLGAAPYGTYWRDIRKVAVTQLLSSHRLKSLRHVQISEIDMLMKELHHVSQSQSQSQSRGVAGISELLEQLACNTITRLIAGKRYFNYKGGGRGSEEGERIGGLIKEFMRICTDFVPSDFIPLLGWMNWFPGSLKSMKRVAAELDKVLQGWIEERKQLRNGTGGASGGEEQSAFIDVMLSAVGDDFAHHFSPDTIIKATSLVIKWCMQTLILGGVDTTSITMTWIISNLLNNRRAMELAQQELDAKVGRNRVVEHSDIDSLVYLQAIVKETMRLYPAAPTGLPHQALEDCTIHGYHVPKGARVFANLWKLHRDPNVWHDPDEFKPERYLAEQVEDHENENLVDLLSAKNYELIPFGLGRRSCPGNAFALQVVHLTVARILQGFQISNATMVPVDMTEGLGLTMPKATPLEVKLAPRLPLYLYQVC</sequence>
<dbReference type="GO" id="GO:0005506">
    <property type="term" value="F:iron ion binding"/>
    <property type="evidence" value="ECO:0007669"/>
    <property type="project" value="InterPro"/>
</dbReference>
<dbReference type="PROSITE" id="PS00086">
    <property type="entry name" value="CYTOCHROME_P450"/>
    <property type="match status" value="1"/>
</dbReference>
<dbReference type="GO" id="GO:0004497">
    <property type="term" value="F:monooxygenase activity"/>
    <property type="evidence" value="ECO:0007669"/>
    <property type="project" value="UniProtKB-KW"/>
</dbReference>
<evidence type="ECO:0000256" key="12">
    <source>
        <dbReference type="RuleBase" id="RU000461"/>
    </source>
</evidence>
<keyword evidence="6 13" id="KW-1133">Transmembrane helix</keyword>
<name>A0AAV0RX64_9ROSI</name>
<dbReference type="FunFam" id="1.10.630.10:FF:000026">
    <property type="entry name" value="Cytochrome P450 82C4"/>
    <property type="match status" value="1"/>
</dbReference>
<keyword evidence="7 12" id="KW-0560">Oxidoreductase</keyword>
<dbReference type="GO" id="GO:0020037">
    <property type="term" value="F:heme binding"/>
    <property type="evidence" value="ECO:0007669"/>
    <property type="project" value="InterPro"/>
</dbReference>
<reference evidence="14" key="1">
    <citation type="submission" date="2022-08" db="EMBL/GenBank/DDBJ databases">
        <authorList>
            <person name="Gutierrez-Valencia J."/>
        </authorList>
    </citation>
    <scope>NUCLEOTIDE SEQUENCE</scope>
</reference>
<keyword evidence="8 11" id="KW-0408">Iron</keyword>
<evidence type="ECO:0000313" key="15">
    <source>
        <dbReference type="Proteomes" id="UP001154282"/>
    </source>
</evidence>
<evidence type="ECO:0000256" key="7">
    <source>
        <dbReference type="ARBA" id="ARBA00023002"/>
    </source>
</evidence>
<comment type="subcellular location">
    <subcellularLocation>
        <location evidence="1">Membrane</location>
        <topology evidence="1">Single-pass membrane protein</topology>
    </subcellularLocation>
</comment>
<dbReference type="Pfam" id="PF00067">
    <property type="entry name" value="p450"/>
    <property type="match status" value="1"/>
</dbReference>
<keyword evidence="4 13" id="KW-0812">Transmembrane</keyword>
<dbReference type="PANTHER" id="PTHR47947">
    <property type="entry name" value="CYTOCHROME P450 82C3-RELATED"/>
    <property type="match status" value="1"/>
</dbReference>
<keyword evidence="10 13" id="KW-0472">Membrane</keyword>
<evidence type="ECO:0000256" key="1">
    <source>
        <dbReference type="ARBA" id="ARBA00004167"/>
    </source>
</evidence>
<comment type="cofactor">
    <cofactor evidence="11">
        <name>heme</name>
        <dbReference type="ChEBI" id="CHEBI:30413"/>
    </cofactor>
</comment>
<accession>A0AAV0RX64</accession>
<evidence type="ECO:0000256" key="3">
    <source>
        <dbReference type="ARBA" id="ARBA00022617"/>
    </source>
</evidence>
<dbReference type="InterPro" id="IPR001128">
    <property type="entry name" value="Cyt_P450"/>
</dbReference>
<dbReference type="InterPro" id="IPR017972">
    <property type="entry name" value="Cyt_P450_CS"/>
</dbReference>
<feature type="binding site" description="axial binding residue" evidence="11">
    <location>
        <position position="492"/>
    </location>
    <ligand>
        <name>heme</name>
        <dbReference type="ChEBI" id="CHEBI:30413"/>
    </ligand>
    <ligandPart>
        <name>Fe</name>
        <dbReference type="ChEBI" id="CHEBI:18248"/>
    </ligandPart>
</feature>
<dbReference type="AlphaFoldDB" id="A0AAV0RX64"/>
<dbReference type="EMBL" id="CAMGYJ010000011">
    <property type="protein sequence ID" value="CAI0561148.1"/>
    <property type="molecule type" value="Genomic_DNA"/>
</dbReference>
<dbReference type="Proteomes" id="UP001154282">
    <property type="component" value="Unassembled WGS sequence"/>
</dbReference>
<evidence type="ECO:0008006" key="16">
    <source>
        <dbReference type="Google" id="ProtNLM"/>
    </source>
</evidence>
<evidence type="ECO:0000256" key="11">
    <source>
        <dbReference type="PIRSR" id="PIRSR602401-1"/>
    </source>
</evidence>
<dbReference type="PRINTS" id="PR00385">
    <property type="entry name" value="P450"/>
</dbReference>
<organism evidence="14 15">
    <name type="scientific">Linum tenue</name>
    <dbReference type="NCBI Taxonomy" id="586396"/>
    <lineage>
        <taxon>Eukaryota</taxon>
        <taxon>Viridiplantae</taxon>
        <taxon>Streptophyta</taxon>
        <taxon>Embryophyta</taxon>
        <taxon>Tracheophyta</taxon>
        <taxon>Spermatophyta</taxon>
        <taxon>Magnoliopsida</taxon>
        <taxon>eudicotyledons</taxon>
        <taxon>Gunneridae</taxon>
        <taxon>Pentapetalae</taxon>
        <taxon>rosids</taxon>
        <taxon>fabids</taxon>
        <taxon>Malpighiales</taxon>
        <taxon>Linaceae</taxon>
        <taxon>Linum</taxon>
    </lineage>
</organism>
<evidence type="ECO:0000313" key="14">
    <source>
        <dbReference type="EMBL" id="CAI0561148.1"/>
    </source>
</evidence>
<comment type="caution">
    <text evidence="14">The sequence shown here is derived from an EMBL/GenBank/DDBJ whole genome shotgun (WGS) entry which is preliminary data.</text>
</comment>
<keyword evidence="3 11" id="KW-0349">Heme</keyword>
<dbReference type="PANTHER" id="PTHR47947:SF1">
    <property type="entry name" value="CYTOCHROME P450 82E3"/>
    <property type="match status" value="1"/>
</dbReference>
<keyword evidence="15" id="KW-1185">Reference proteome</keyword>
<dbReference type="SUPFAM" id="SSF48264">
    <property type="entry name" value="Cytochrome P450"/>
    <property type="match status" value="1"/>
</dbReference>
<dbReference type="InterPro" id="IPR002401">
    <property type="entry name" value="Cyt_P450_E_grp-I"/>
</dbReference>
<feature type="transmembrane region" description="Helical" evidence="13">
    <location>
        <begin position="9"/>
        <end position="28"/>
    </location>
</feature>
<proteinExistence type="inferred from homology"/>
<keyword evidence="9 12" id="KW-0503">Monooxygenase</keyword>
<keyword evidence="5 11" id="KW-0479">Metal-binding</keyword>
<comment type="similarity">
    <text evidence="2 12">Belongs to the cytochrome P450 family.</text>
</comment>
<evidence type="ECO:0000256" key="9">
    <source>
        <dbReference type="ARBA" id="ARBA00023033"/>
    </source>
</evidence>
<dbReference type="GO" id="GO:0016705">
    <property type="term" value="F:oxidoreductase activity, acting on paired donors, with incorporation or reduction of molecular oxygen"/>
    <property type="evidence" value="ECO:0007669"/>
    <property type="project" value="InterPro"/>
</dbReference>
<dbReference type="InterPro" id="IPR050651">
    <property type="entry name" value="Plant_Cytochrome_P450_Monoox"/>
</dbReference>
<evidence type="ECO:0000256" key="13">
    <source>
        <dbReference type="SAM" id="Phobius"/>
    </source>
</evidence>
<dbReference type="GO" id="GO:0016020">
    <property type="term" value="C:membrane"/>
    <property type="evidence" value="ECO:0007669"/>
    <property type="project" value="UniProtKB-SubCell"/>
</dbReference>
<dbReference type="InterPro" id="IPR036396">
    <property type="entry name" value="Cyt_P450_sf"/>
</dbReference>
<dbReference type="PRINTS" id="PR00463">
    <property type="entry name" value="EP450I"/>
</dbReference>
<evidence type="ECO:0000256" key="10">
    <source>
        <dbReference type="ARBA" id="ARBA00023136"/>
    </source>
</evidence>
<dbReference type="Gene3D" id="1.10.630.10">
    <property type="entry name" value="Cytochrome P450"/>
    <property type="match status" value="1"/>
</dbReference>
<evidence type="ECO:0000256" key="5">
    <source>
        <dbReference type="ARBA" id="ARBA00022723"/>
    </source>
</evidence>